<evidence type="ECO:0000256" key="2">
    <source>
        <dbReference type="ARBA" id="ARBA00005417"/>
    </source>
</evidence>
<evidence type="ECO:0000256" key="1">
    <source>
        <dbReference type="ARBA" id="ARBA00004202"/>
    </source>
</evidence>
<dbReference type="InterPro" id="IPR003593">
    <property type="entry name" value="AAA+_ATPase"/>
</dbReference>
<evidence type="ECO:0000313" key="9">
    <source>
        <dbReference type="EMBL" id="MBE1613172.1"/>
    </source>
</evidence>
<name>A0A927RE53_9ACTN</name>
<dbReference type="PANTHER" id="PTHR43297:SF2">
    <property type="entry name" value="DIPEPTIDE TRANSPORT ATP-BINDING PROTEIN DPPD"/>
    <property type="match status" value="1"/>
</dbReference>
<dbReference type="InterPro" id="IPR013563">
    <property type="entry name" value="Oligopep_ABC_C"/>
</dbReference>
<dbReference type="PROSITE" id="PS50893">
    <property type="entry name" value="ABC_TRANSPORTER_2"/>
    <property type="match status" value="1"/>
</dbReference>
<evidence type="ECO:0000256" key="3">
    <source>
        <dbReference type="ARBA" id="ARBA00022448"/>
    </source>
</evidence>
<keyword evidence="3" id="KW-0813">Transport</keyword>
<accession>A0A927RE53</accession>
<dbReference type="GO" id="GO:0016887">
    <property type="term" value="F:ATP hydrolysis activity"/>
    <property type="evidence" value="ECO:0007669"/>
    <property type="project" value="InterPro"/>
</dbReference>
<dbReference type="InterPro" id="IPR050388">
    <property type="entry name" value="ABC_Ni/Peptide_Import"/>
</dbReference>
<dbReference type="Pfam" id="PF00005">
    <property type="entry name" value="ABC_tran"/>
    <property type="match status" value="1"/>
</dbReference>
<protein>
    <submittedName>
        <fullName evidence="9">Oligopeptide/dipeptide ABC transporter ATP-binding protein</fullName>
    </submittedName>
</protein>
<dbReference type="FunFam" id="3.40.50.300:FF:000016">
    <property type="entry name" value="Oligopeptide ABC transporter ATP-binding component"/>
    <property type="match status" value="1"/>
</dbReference>
<gene>
    <name evidence="9" type="ORF">HEB94_010020</name>
</gene>
<dbReference type="RefSeq" id="WP_192756084.1">
    <property type="nucleotide sequence ID" value="NZ_BAABJL010000082.1"/>
</dbReference>
<keyword evidence="10" id="KW-1185">Reference proteome</keyword>
<dbReference type="InterPro" id="IPR003439">
    <property type="entry name" value="ABC_transporter-like_ATP-bd"/>
</dbReference>
<dbReference type="NCBIfam" id="TIGR01727">
    <property type="entry name" value="oligo_HPY"/>
    <property type="match status" value="1"/>
</dbReference>
<dbReference type="Proteomes" id="UP000638648">
    <property type="component" value="Unassembled WGS sequence"/>
</dbReference>
<organism evidence="9 10">
    <name type="scientific">Actinopolymorpha pittospori</name>
    <dbReference type="NCBI Taxonomy" id="648752"/>
    <lineage>
        <taxon>Bacteria</taxon>
        <taxon>Bacillati</taxon>
        <taxon>Actinomycetota</taxon>
        <taxon>Actinomycetes</taxon>
        <taxon>Propionibacteriales</taxon>
        <taxon>Actinopolymorphaceae</taxon>
        <taxon>Actinopolymorpha</taxon>
    </lineage>
</organism>
<keyword evidence="4" id="KW-1003">Cell membrane</keyword>
<evidence type="ECO:0000256" key="7">
    <source>
        <dbReference type="ARBA" id="ARBA00023136"/>
    </source>
</evidence>
<dbReference type="PANTHER" id="PTHR43297">
    <property type="entry name" value="OLIGOPEPTIDE TRANSPORT ATP-BINDING PROTEIN APPD"/>
    <property type="match status" value="1"/>
</dbReference>
<dbReference type="PROSITE" id="PS00211">
    <property type="entry name" value="ABC_TRANSPORTER_1"/>
    <property type="match status" value="1"/>
</dbReference>
<dbReference type="GO" id="GO:0015833">
    <property type="term" value="P:peptide transport"/>
    <property type="evidence" value="ECO:0007669"/>
    <property type="project" value="InterPro"/>
</dbReference>
<evidence type="ECO:0000313" key="10">
    <source>
        <dbReference type="Proteomes" id="UP000638648"/>
    </source>
</evidence>
<comment type="subcellular location">
    <subcellularLocation>
        <location evidence="1">Cell membrane</location>
        <topology evidence="1">Peripheral membrane protein</topology>
    </subcellularLocation>
</comment>
<dbReference type="InterPro" id="IPR017871">
    <property type="entry name" value="ABC_transporter-like_CS"/>
</dbReference>
<dbReference type="GO" id="GO:0005886">
    <property type="term" value="C:plasma membrane"/>
    <property type="evidence" value="ECO:0007669"/>
    <property type="project" value="UniProtKB-SubCell"/>
</dbReference>
<dbReference type="SUPFAM" id="SSF52540">
    <property type="entry name" value="P-loop containing nucleoside triphosphate hydrolases"/>
    <property type="match status" value="1"/>
</dbReference>
<dbReference type="InterPro" id="IPR027417">
    <property type="entry name" value="P-loop_NTPase"/>
</dbReference>
<sequence>MSLTLVNTQSGEQVTSDAVLEVRDLSVEFRTERGPLRAVNDVSFRLEQNRVLAVIGESGSGKSAMLRSVLGIQPGSASITGQVLLQGRDLLTLSSRERAATRGRDVSMVFQDPLTALDPVFTVERQLVETLRRHLGLSRQAARARALELLDLVQIPSPEQRLRAYPFELSGGMRQRVVIAMALACEPSVLLADEPTTALDVTVQARILRLLREVQRRGTMSVVIVTHDLAVAAEIADEVAVMYAGRIVEMGPVNQVLLDPAHPYTRGLVEANVQPGQQARPHSIPGAPPSLSRLPRGCAFAPRCEVATLTCWEERPQPVPAGGTRWSRCHLLRSA</sequence>
<evidence type="ECO:0000256" key="5">
    <source>
        <dbReference type="ARBA" id="ARBA00022741"/>
    </source>
</evidence>
<feature type="domain" description="ABC transporter" evidence="8">
    <location>
        <begin position="22"/>
        <end position="269"/>
    </location>
</feature>
<dbReference type="GO" id="GO:0005524">
    <property type="term" value="F:ATP binding"/>
    <property type="evidence" value="ECO:0007669"/>
    <property type="project" value="UniProtKB-KW"/>
</dbReference>
<evidence type="ECO:0000259" key="8">
    <source>
        <dbReference type="PROSITE" id="PS50893"/>
    </source>
</evidence>
<evidence type="ECO:0000256" key="4">
    <source>
        <dbReference type="ARBA" id="ARBA00022475"/>
    </source>
</evidence>
<dbReference type="CDD" id="cd03257">
    <property type="entry name" value="ABC_NikE_OppD_transporters"/>
    <property type="match status" value="1"/>
</dbReference>
<dbReference type="SMART" id="SM00382">
    <property type="entry name" value="AAA"/>
    <property type="match status" value="1"/>
</dbReference>
<dbReference type="Pfam" id="PF08352">
    <property type="entry name" value="oligo_HPY"/>
    <property type="match status" value="1"/>
</dbReference>
<keyword evidence="7" id="KW-0472">Membrane</keyword>
<dbReference type="EMBL" id="JADBEM010000001">
    <property type="protein sequence ID" value="MBE1613172.1"/>
    <property type="molecule type" value="Genomic_DNA"/>
</dbReference>
<keyword evidence="5" id="KW-0547">Nucleotide-binding</keyword>
<dbReference type="AlphaFoldDB" id="A0A927RE53"/>
<comment type="caution">
    <text evidence="9">The sequence shown here is derived from an EMBL/GenBank/DDBJ whole genome shotgun (WGS) entry which is preliminary data.</text>
</comment>
<comment type="similarity">
    <text evidence="2">Belongs to the ABC transporter superfamily.</text>
</comment>
<proteinExistence type="inferred from homology"/>
<dbReference type="Gene3D" id="3.40.50.300">
    <property type="entry name" value="P-loop containing nucleotide triphosphate hydrolases"/>
    <property type="match status" value="1"/>
</dbReference>
<evidence type="ECO:0000256" key="6">
    <source>
        <dbReference type="ARBA" id="ARBA00022840"/>
    </source>
</evidence>
<reference evidence="9" key="1">
    <citation type="submission" date="2020-10" db="EMBL/GenBank/DDBJ databases">
        <title>Sequencing the genomes of 1000 actinobacteria strains.</title>
        <authorList>
            <person name="Klenk H.-P."/>
        </authorList>
    </citation>
    <scope>NUCLEOTIDE SEQUENCE</scope>
    <source>
        <strain evidence="9">DSM 45354</strain>
    </source>
</reference>
<keyword evidence="6 9" id="KW-0067">ATP-binding</keyword>